<evidence type="ECO:0000256" key="1">
    <source>
        <dbReference type="SAM" id="MobiDB-lite"/>
    </source>
</evidence>
<keyword evidence="2" id="KW-1133">Transmembrane helix</keyword>
<protein>
    <submittedName>
        <fullName evidence="3">UPF0481 protein</fullName>
    </submittedName>
</protein>
<dbReference type="Pfam" id="PF03140">
    <property type="entry name" value="DUF247"/>
    <property type="match status" value="1"/>
</dbReference>
<reference evidence="3 4" key="1">
    <citation type="journal article" date="2018" name="PLoS Genet.">
        <title>Population sequencing reveals clonal diversity and ancestral inbreeding in the grapevine cultivar Chardonnay.</title>
        <authorList>
            <person name="Roach M.J."/>
            <person name="Johnson D.L."/>
            <person name="Bohlmann J."/>
            <person name="van Vuuren H.J."/>
            <person name="Jones S.J."/>
            <person name="Pretorius I.S."/>
            <person name="Schmidt S.A."/>
            <person name="Borneman A.R."/>
        </authorList>
    </citation>
    <scope>NUCLEOTIDE SEQUENCE [LARGE SCALE GENOMIC DNA]</scope>
    <source>
        <strain evidence="4">cv. Chardonnay</strain>
        <tissue evidence="3">Leaf</tissue>
    </source>
</reference>
<accession>A0A438FQT3</accession>
<keyword evidence="2" id="KW-0812">Transmembrane</keyword>
<dbReference type="PANTHER" id="PTHR31549:SF191">
    <property type="entry name" value="DUF247 DOMAIN PROTEIN"/>
    <property type="match status" value="1"/>
</dbReference>
<feature type="region of interest" description="Disordered" evidence="1">
    <location>
        <begin position="162"/>
        <end position="183"/>
    </location>
</feature>
<feature type="compositionally biased region" description="Basic and acidic residues" evidence="1">
    <location>
        <begin position="1"/>
        <end position="11"/>
    </location>
</feature>
<keyword evidence="2" id="KW-0472">Membrane</keyword>
<sequence>MEEQQERRNVGEIELEGGQPIRNSGQTGPELREHRMDIVEISPRVKNWIGSFKKAEESTQSQTQRPRIPKVPQMLRGTQNIKKIYELRDLFLLENQLPFGVLKLIFEGTNFQGGLPMEKNIKIFITYFGMPEGLSSEIQLEEVNEEPSHLLDLLRSALLGQSQPEQEQQPEKKGKSSSSQGGKWGVCCRWKKGKQRGIWQFFRHIKELKAAGIYLKPSRTCFLRDISFKSYFFFGYLKLPPITIDDFTKTKFLNMAAYEMCPDAPDDYGVTSYIRFLYDLIDHADDVKELRSKHILHNLLGSDDDVAKIFNEISNDLVDPEAYKDVKDCIQKHYDKRVNTWTAQALHNHFRSPWTVMAFIAALLILFLTGFRPTTLFPRNKDV</sequence>
<feature type="transmembrane region" description="Helical" evidence="2">
    <location>
        <begin position="354"/>
        <end position="371"/>
    </location>
</feature>
<comment type="caution">
    <text evidence="3">The sequence shown here is derived from an EMBL/GenBank/DDBJ whole genome shotgun (WGS) entry which is preliminary data.</text>
</comment>
<gene>
    <name evidence="3" type="primary">VvCHDp000026_19</name>
    <name evidence="3" type="ORF">CK203_061546</name>
</gene>
<feature type="region of interest" description="Disordered" evidence="1">
    <location>
        <begin position="1"/>
        <end position="31"/>
    </location>
</feature>
<name>A0A438FQT3_VITVI</name>
<dbReference type="AlphaFoldDB" id="A0A438FQT3"/>
<dbReference type="Proteomes" id="UP000288805">
    <property type="component" value="Unassembled WGS sequence"/>
</dbReference>
<evidence type="ECO:0000313" key="3">
    <source>
        <dbReference type="EMBL" id="RVW62316.1"/>
    </source>
</evidence>
<dbReference type="InterPro" id="IPR004158">
    <property type="entry name" value="DUF247_pln"/>
</dbReference>
<dbReference type="EMBL" id="QGNW01000778">
    <property type="protein sequence ID" value="RVW62316.1"/>
    <property type="molecule type" value="Genomic_DNA"/>
</dbReference>
<dbReference type="PANTHER" id="PTHR31549">
    <property type="entry name" value="PROTEIN, PUTATIVE (DUF247)-RELATED-RELATED"/>
    <property type="match status" value="1"/>
</dbReference>
<organism evidence="3 4">
    <name type="scientific">Vitis vinifera</name>
    <name type="common">Grape</name>
    <dbReference type="NCBI Taxonomy" id="29760"/>
    <lineage>
        <taxon>Eukaryota</taxon>
        <taxon>Viridiplantae</taxon>
        <taxon>Streptophyta</taxon>
        <taxon>Embryophyta</taxon>
        <taxon>Tracheophyta</taxon>
        <taxon>Spermatophyta</taxon>
        <taxon>Magnoliopsida</taxon>
        <taxon>eudicotyledons</taxon>
        <taxon>Gunneridae</taxon>
        <taxon>Pentapetalae</taxon>
        <taxon>rosids</taxon>
        <taxon>Vitales</taxon>
        <taxon>Vitaceae</taxon>
        <taxon>Viteae</taxon>
        <taxon>Vitis</taxon>
    </lineage>
</organism>
<evidence type="ECO:0000256" key="2">
    <source>
        <dbReference type="SAM" id="Phobius"/>
    </source>
</evidence>
<evidence type="ECO:0000313" key="4">
    <source>
        <dbReference type="Proteomes" id="UP000288805"/>
    </source>
</evidence>
<proteinExistence type="predicted"/>